<evidence type="ECO:0000256" key="8">
    <source>
        <dbReference type="SAM" id="Coils"/>
    </source>
</evidence>
<feature type="compositionally biased region" description="Basic and acidic residues" evidence="9">
    <location>
        <begin position="608"/>
        <end position="619"/>
    </location>
</feature>
<feature type="compositionally biased region" description="Basic and acidic residues" evidence="9">
    <location>
        <begin position="143"/>
        <end position="189"/>
    </location>
</feature>
<evidence type="ECO:0000256" key="3">
    <source>
        <dbReference type="ARBA" id="ARBA00023015"/>
    </source>
</evidence>
<dbReference type="PANTHER" id="PTHR13115">
    <property type="entry name" value="RNA POLYMERASE-ASSOCIATED PROTEIN RTF1 HOMOLOG"/>
    <property type="match status" value="1"/>
</dbReference>
<feature type="compositionally biased region" description="Low complexity" evidence="9">
    <location>
        <begin position="308"/>
        <end position="322"/>
    </location>
</feature>
<keyword evidence="7" id="KW-0539">Nucleus</keyword>
<comment type="subcellular location">
    <subcellularLocation>
        <location evidence="1">Nucleus</location>
        <location evidence="1">Nucleoplasm</location>
    </subcellularLocation>
</comment>
<evidence type="ECO:0000256" key="6">
    <source>
        <dbReference type="ARBA" id="ARBA00023163"/>
    </source>
</evidence>
<dbReference type="SMART" id="SM00719">
    <property type="entry name" value="Plus3"/>
    <property type="match status" value="1"/>
</dbReference>
<keyword evidence="4 8" id="KW-0175">Coiled coil</keyword>
<dbReference type="InterPro" id="IPR036128">
    <property type="entry name" value="Plus3-like_sf"/>
</dbReference>
<evidence type="ECO:0000313" key="12">
    <source>
        <dbReference type="Proteomes" id="UP001634394"/>
    </source>
</evidence>
<keyword evidence="2" id="KW-0597">Phosphoprotein</keyword>
<dbReference type="Proteomes" id="UP001634394">
    <property type="component" value="Unassembled WGS sequence"/>
</dbReference>
<feature type="compositionally biased region" description="Basic and acidic residues" evidence="9">
    <location>
        <begin position="681"/>
        <end position="693"/>
    </location>
</feature>
<feature type="compositionally biased region" description="Basic and acidic residues" evidence="9">
    <location>
        <begin position="642"/>
        <end position="654"/>
    </location>
</feature>
<feature type="compositionally biased region" description="Basic and acidic residues" evidence="9">
    <location>
        <begin position="212"/>
        <end position="222"/>
    </location>
</feature>
<protein>
    <recommendedName>
        <fullName evidence="10">Plus3 domain-containing protein</fullName>
    </recommendedName>
</protein>
<dbReference type="Gene3D" id="3.90.70.200">
    <property type="entry name" value="Plus-3 domain"/>
    <property type="match status" value="1"/>
</dbReference>
<dbReference type="Pfam" id="PF03126">
    <property type="entry name" value="Plus-3"/>
    <property type="match status" value="1"/>
</dbReference>
<dbReference type="EMBL" id="JBJQND010000006">
    <property type="protein sequence ID" value="KAL3873391.1"/>
    <property type="molecule type" value="Genomic_DNA"/>
</dbReference>
<keyword evidence="3" id="KW-0805">Transcription regulation</keyword>
<dbReference type="AlphaFoldDB" id="A0ABD3WIM7"/>
<dbReference type="FunFam" id="3.90.70.200:FF:000001">
    <property type="entry name" value="RNA polymerase-associated protein RTF1 homolog"/>
    <property type="match status" value="1"/>
</dbReference>
<evidence type="ECO:0000256" key="2">
    <source>
        <dbReference type="ARBA" id="ARBA00022553"/>
    </source>
</evidence>
<proteinExistence type="predicted"/>
<evidence type="ECO:0000256" key="4">
    <source>
        <dbReference type="ARBA" id="ARBA00023054"/>
    </source>
</evidence>
<feature type="compositionally biased region" description="Basic and acidic residues" evidence="9">
    <location>
        <begin position="229"/>
        <end position="250"/>
    </location>
</feature>
<evidence type="ECO:0000259" key="10">
    <source>
        <dbReference type="PROSITE" id="PS51360"/>
    </source>
</evidence>
<feature type="region of interest" description="Disordered" evidence="9">
    <location>
        <begin position="608"/>
        <end position="654"/>
    </location>
</feature>
<comment type="caution">
    <text evidence="11">The sequence shown here is derived from an EMBL/GenBank/DDBJ whole genome shotgun (WGS) entry which is preliminary data.</text>
</comment>
<evidence type="ECO:0000256" key="1">
    <source>
        <dbReference type="ARBA" id="ARBA00004642"/>
    </source>
</evidence>
<keyword evidence="12" id="KW-1185">Reference proteome</keyword>
<feature type="compositionally biased region" description="Low complexity" evidence="9">
    <location>
        <begin position="39"/>
        <end position="56"/>
    </location>
</feature>
<name>A0ABD3WIM7_SINWO</name>
<feature type="compositionally biased region" description="Basic residues" evidence="9">
    <location>
        <begin position="67"/>
        <end position="82"/>
    </location>
</feature>
<gene>
    <name evidence="11" type="ORF">ACJMK2_036519</name>
</gene>
<dbReference type="GO" id="GO:0005654">
    <property type="term" value="C:nucleoplasm"/>
    <property type="evidence" value="ECO:0007669"/>
    <property type="project" value="UniProtKB-SubCell"/>
</dbReference>
<organism evidence="11 12">
    <name type="scientific">Sinanodonta woodiana</name>
    <name type="common">Chinese pond mussel</name>
    <name type="synonym">Anodonta woodiana</name>
    <dbReference type="NCBI Taxonomy" id="1069815"/>
    <lineage>
        <taxon>Eukaryota</taxon>
        <taxon>Metazoa</taxon>
        <taxon>Spiralia</taxon>
        <taxon>Lophotrochozoa</taxon>
        <taxon>Mollusca</taxon>
        <taxon>Bivalvia</taxon>
        <taxon>Autobranchia</taxon>
        <taxon>Heteroconchia</taxon>
        <taxon>Palaeoheterodonta</taxon>
        <taxon>Unionida</taxon>
        <taxon>Unionoidea</taxon>
        <taxon>Unionidae</taxon>
        <taxon>Unioninae</taxon>
        <taxon>Sinanodonta</taxon>
    </lineage>
</organism>
<dbReference type="SUPFAM" id="SSF159042">
    <property type="entry name" value="Plus3-like"/>
    <property type="match status" value="1"/>
</dbReference>
<keyword evidence="6" id="KW-0804">Transcription</keyword>
<feature type="domain" description="Plus3" evidence="10">
    <location>
        <begin position="339"/>
        <end position="470"/>
    </location>
</feature>
<feature type="compositionally biased region" description="Acidic residues" evidence="9">
    <location>
        <begin position="108"/>
        <end position="142"/>
    </location>
</feature>
<dbReference type="InterPro" id="IPR004343">
    <property type="entry name" value="Plus-3_dom"/>
</dbReference>
<sequence>MSKRKKSAALIESDSDDSDSGSDLDEEFKALAKRKRPSSESQSQPAAESDGDSTSNSDDDWTMNGKGGKKKKAKSSPKKTSRKVALSSSDSESEEDEEGEENHHSEPEEGEVSESGEGSDSEEEEEEKFYDGYDENLIGDEEDKQRLEQMTEKEREQELFNRMERRAALKTRFEIEKKLKQAKKLEQKKKQQSSESLSRFATPSQRSKDRRRNVEDKKDKIKVSALQDLKAKREEKLKKEEQQKQQEQEKKKKQPLKASDIYSDDEDDDEEEEEEEEKKREEKKREEKAREVEEQGRKSADESDSDSRSSSSSSSTGRSSYRSDSEDEEPRAKKKTQFISTKEELSKIRLSRFRLEKWCHMPFFRKVVNGCYVRVGIGNHEGKAVYRVAEILDVVETAKIYQLGTTRTNKGLRLRHGSSERVYRLEFVSNQDFTESEFNKWKETVMLGGLQLPTTDEVDKKMKDLKDASNYKLNENDIDEIVHEKQRFKKNPHNYAVKKTNLMKHKEMAEVEGDTNKAVKIQQELDELEERARELDRRRTSNINSISYINQRNRMRNQIEAEEAFKVEVAAMKNAVADPFTRRQCRPTIVTKARDANMDPEVFKKLEEERKKRQQEQVEKAVSLPKIEMTQENKNSESGPPKPERQLSDDPFAVHDFDVKIDLDEATMNQNMVVQNRPHPGGRDGAPKRSLNLEEYKKLKGLI</sequence>
<evidence type="ECO:0000313" key="11">
    <source>
        <dbReference type="EMBL" id="KAL3873391.1"/>
    </source>
</evidence>
<feature type="compositionally biased region" description="Basic and acidic residues" evidence="9">
    <location>
        <begin position="277"/>
        <end position="307"/>
    </location>
</feature>
<feature type="coiled-coil region" evidence="8">
    <location>
        <begin position="511"/>
        <end position="545"/>
    </location>
</feature>
<keyword evidence="5" id="KW-0010">Activator</keyword>
<feature type="region of interest" description="Disordered" evidence="9">
    <location>
        <begin position="1"/>
        <end position="338"/>
    </location>
</feature>
<evidence type="ECO:0000256" key="9">
    <source>
        <dbReference type="SAM" id="MobiDB-lite"/>
    </source>
</evidence>
<feature type="compositionally biased region" description="Acidic residues" evidence="9">
    <location>
        <begin position="91"/>
        <end position="100"/>
    </location>
</feature>
<dbReference type="PROSITE" id="PS51360">
    <property type="entry name" value="PLUS3"/>
    <property type="match status" value="1"/>
</dbReference>
<feature type="compositionally biased region" description="Acidic residues" evidence="9">
    <location>
        <begin position="13"/>
        <end position="26"/>
    </location>
</feature>
<evidence type="ECO:0000256" key="5">
    <source>
        <dbReference type="ARBA" id="ARBA00023159"/>
    </source>
</evidence>
<feature type="compositionally biased region" description="Acidic residues" evidence="9">
    <location>
        <begin position="262"/>
        <end position="276"/>
    </location>
</feature>
<accession>A0ABD3WIM7</accession>
<evidence type="ECO:0000256" key="7">
    <source>
        <dbReference type="ARBA" id="ARBA00023242"/>
    </source>
</evidence>
<feature type="region of interest" description="Disordered" evidence="9">
    <location>
        <begin position="668"/>
        <end position="693"/>
    </location>
</feature>
<dbReference type="PANTHER" id="PTHR13115:SF8">
    <property type="entry name" value="RNA POLYMERASE-ASSOCIATED PROTEIN RTF1 HOMOLOG"/>
    <property type="match status" value="1"/>
</dbReference>
<reference evidence="11 12" key="1">
    <citation type="submission" date="2024-11" db="EMBL/GenBank/DDBJ databases">
        <title>Chromosome-level genome assembly of the freshwater bivalve Anodonta woodiana.</title>
        <authorList>
            <person name="Chen X."/>
        </authorList>
    </citation>
    <scope>NUCLEOTIDE SEQUENCE [LARGE SCALE GENOMIC DNA]</scope>
    <source>
        <strain evidence="11">MN2024</strain>
        <tissue evidence="11">Gills</tissue>
    </source>
</reference>